<name>A0A8S0W8S5_9GAMM</name>
<keyword evidence="3" id="KW-1185">Reference proteome</keyword>
<evidence type="ECO:0000259" key="1">
    <source>
        <dbReference type="Pfam" id="PF01850"/>
    </source>
</evidence>
<organism evidence="2 3">
    <name type="scientific">Candidatus Methylobacter favarea</name>
    <dbReference type="NCBI Taxonomy" id="2707345"/>
    <lineage>
        <taxon>Bacteria</taxon>
        <taxon>Pseudomonadati</taxon>
        <taxon>Pseudomonadota</taxon>
        <taxon>Gammaproteobacteria</taxon>
        <taxon>Methylococcales</taxon>
        <taxon>Methylococcaceae</taxon>
        <taxon>Methylobacter</taxon>
    </lineage>
</organism>
<comment type="caution">
    <text evidence="2">The sequence shown here is derived from an EMBL/GenBank/DDBJ whole genome shotgun (WGS) entry which is preliminary data.</text>
</comment>
<dbReference type="Pfam" id="PF01850">
    <property type="entry name" value="PIN"/>
    <property type="match status" value="1"/>
</dbReference>
<accession>A0A8S0W8S5</accession>
<dbReference type="RefSeq" id="WP_174624478.1">
    <property type="nucleotide sequence ID" value="NZ_CADCXN010000006.1"/>
</dbReference>
<dbReference type="AlphaFoldDB" id="A0A8S0W8S5"/>
<gene>
    <name evidence="2" type="ORF">METHB2_1030004</name>
</gene>
<dbReference type="CDD" id="cd09872">
    <property type="entry name" value="PIN_Sll0205-like"/>
    <property type="match status" value="1"/>
</dbReference>
<dbReference type="InterPro" id="IPR052919">
    <property type="entry name" value="TA_system_RNase"/>
</dbReference>
<feature type="domain" description="PIN" evidence="1">
    <location>
        <begin position="9"/>
        <end position="122"/>
    </location>
</feature>
<dbReference type="Proteomes" id="UP000494216">
    <property type="component" value="Unassembled WGS sequence"/>
</dbReference>
<dbReference type="Gene3D" id="3.40.50.1010">
    <property type="entry name" value="5'-nuclease"/>
    <property type="match status" value="1"/>
</dbReference>
<dbReference type="InterPro" id="IPR029060">
    <property type="entry name" value="PIN-like_dom_sf"/>
</dbReference>
<evidence type="ECO:0000313" key="2">
    <source>
        <dbReference type="EMBL" id="CAA9889464.1"/>
    </source>
</evidence>
<proteinExistence type="predicted"/>
<protein>
    <submittedName>
        <fullName evidence="2">PilT-like protein</fullName>
    </submittedName>
</protein>
<sequence>MGSIQVNLLLDTHIWLWWINQNDQLTPQHQDIIAQAENAYISSISCWELVMLHQRNRIELIEPLQEWVRSALQNIVCLPLTETIAIQSALLDFHHRDPADRFIISTALIHDCQLMSFDEKFVLYPELENRLIGK</sequence>
<reference evidence="2 3" key="1">
    <citation type="submission" date="2020-02" db="EMBL/GenBank/DDBJ databases">
        <authorList>
            <person name="Hogendoorn C."/>
        </authorList>
    </citation>
    <scope>NUCLEOTIDE SEQUENCE [LARGE SCALE GENOMIC DNA]</scope>
    <source>
        <strain evidence="2">METHB21</strain>
    </source>
</reference>
<dbReference type="EMBL" id="CADCXN010000006">
    <property type="protein sequence ID" value="CAA9889464.1"/>
    <property type="molecule type" value="Genomic_DNA"/>
</dbReference>
<dbReference type="InterPro" id="IPR041705">
    <property type="entry name" value="PIN_Sll0205"/>
</dbReference>
<dbReference type="InterPro" id="IPR002716">
    <property type="entry name" value="PIN_dom"/>
</dbReference>
<evidence type="ECO:0000313" key="3">
    <source>
        <dbReference type="Proteomes" id="UP000494216"/>
    </source>
</evidence>
<dbReference type="PANTHER" id="PTHR36173:SF1">
    <property type="entry name" value="RIBONUCLEASE VAPC22"/>
    <property type="match status" value="1"/>
</dbReference>
<dbReference type="SUPFAM" id="SSF88723">
    <property type="entry name" value="PIN domain-like"/>
    <property type="match status" value="1"/>
</dbReference>
<dbReference type="PANTHER" id="PTHR36173">
    <property type="entry name" value="RIBONUCLEASE VAPC16-RELATED"/>
    <property type="match status" value="1"/>
</dbReference>